<accession>A0A3R7G3V6</accession>
<sequence length="240" mass="26817">MSGVVLLYQVPIEDIYLLRNAFYRCSSIMKNGYGAKFFGVSDNVEDFPPCHPSAFLNFGMGMVYFTRKEEAERFLHTDRALNEAEILKSAEVSIVPLGTPLLLGEANKYTFLITHLLTPERDSEMSDHKAIRALMSFGAVPLNSAHEETSSKEGDVKHICCGIRIIQLPAKEIFYEWIKSDDGKDFRKEVDEVGFLNSYVATFGSSLGAKRPSAPAKLQLAETEEAFQALVNVGQQTEEF</sequence>
<reference evidence="1 2" key="2">
    <citation type="journal article" date="2021" name="Genomics">
        <title>High-quality reference genome for Clonorchis sinensis.</title>
        <authorList>
            <person name="Young N.D."/>
            <person name="Stroehlein A.J."/>
            <person name="Kinkar L."/>
            <person name="Wang T."/>
            <person name="Sohn W.M."/>
            <person name="Chang B.C.H."/>
            <person name="Kaur P."/>
            <person name="Weisz D."/>
            <person name="Dudchenko O."/>
            <person name="Aiden E.L."/>
            <person name="Korhonen P.K."/>
            <person name="Gasser R.B."/>
        </authorList>
    </citation>
    <scope>NUCLEOTIDE SEQUENCE [LARGE SCALE GENOMIC DNA]</scope>
    <source>
        <strain evidence="1">Cs-k2</strain>
    </source>
</reference>
<dbReference type="Proteomes" id="UP000286415">
    <property type="component" value="Unassembled WGS sequence"/>
</dbReference>
<proteinExistence type="predicted"/>
<dbReference type="STRING" id="79923.A0A3R7G3V6"/>
<organism evidence="1 2">
    <name type="scientific">Clonorchis sinensis</name>
    <name type="common">Chinese liver fluke</name>
    <dbReference type="NCBI Taxonomy" id="79923"/>
    <lineage>
        <taxon>Eukaryota</taxon>
        <taxon>Metazoa</taxon>
        <taxon>Spiralia</taxon>
        <taxon>Lophotrochozoa</taxon>
        <taxon>Platyhelminthes</taxon>
        <taxon>Trematoda</taxon>
        <taxon>Digenea</taxon>
        <taxon>Opisthorchiida</taxon>
        <taxon>Opisthorchiata</taxon>
        <taxon>Opisthorchiidae</taxon>
        <taxon>Clonorchis</taxon>
    </lineage>
</organism>
<dbReference type="AlphaFoldDB" id="A0A3R7G3V6"/>
<comment type="caution">
    <text evidence="1">The sequence shown here is derived from an EMBL/GenBank/DDBJ whole genome shotgun (WGS) entry which is preliminary data.</text>
</comment>
<dbReference type="InParanoid" id="A0A3R7G3V6"/>
<keyword evidence="2" id="KW-1185">Reference proteome</keyword>
<dbReference type="OrthoDB" id="10279232at2759"/>
<dbReference type="EMBL" id="NIRI02000042">
    <property type="protein sequence ID" value="KAG5447111.1"/>
    <property type="molecule type" value="Genomic_DNA"/>
</dbReference>
<evidence type="ECO:0000313" key="2">
    <source>
        <dbReference type="Proteomes" id="UP000286415"/>
    </source>
</evidence>
<evidence type="ECO:0000313" key="1">
    <source>
        <dbReference type="EMBL" id="KAG5447111.1"/>
    </source>
</evidence>
<gene>
    <name evidence="1" type="ORF">CSKR_107593</name>
</gene>
<name>A0A3R7G3V6_CLOSI</name>
<protein>
    <submittedName>
        <fullName evidence="1">Uncharacterized protein</fullName>
    </submittedName>
</protein>
<reference evidence="1 2" key="1">
    <citation type="journal article" date="2018" name="Biotechnol. Adv.">
        <title>Improved genomic resources and new bioinformatic workflow for the carcinogenic parasite Clonorchis sinensis: Biotechnological implications.</title>
        <authorList>
            <person name="Wang D."/>
            <person name="Korhonen P.K."/>
            <person name="Gasser R.B."/>
            <person name="Young N.D."/>
        </authorList>
    </citation>
    <scope>NUCLEOTIDE SEQUENCE [LARGE SCALE GENOMIC DNA]</scope>
    <source>
        <strain evidence="1">Cs-k2</strain>
    </source>
</reference>